<protein>
    <recommendedName>
        <fullName evidence="3">DUF1491 family protein</fullName>
    </recommendedName>
</protein>
<evidence type="ECO:0008006" key="3">
    <source>
        <dbReference type="Google" id="ProtNLM"/>
    </source>
</evidence>
<dbReference type="Proteomes" id="UP000529795">
    <property type="component" value="Unassembled WGS sequence"/>
</dbReference>
<evidence type="ECO:0000313" key="1">
    <source>
        <dbReference type="EMBL" id="MBB4152560.1"/>
    </source>
</evidence>
<gene>
    <name evidence="1" type="ORF">GGQ80_000436</name>
</gene>
<proteinExistence type="predicted"/>
<sequence>MSGRLPTALAIGALLRRVNDSGGLAVVRARGDEQAGGVLLILEERDGPTRVVERGIGPDGQLGLIETTPSGDVEGYWRRRRSSDPDLWVVALDVAHAERFAAETIAAS</sequence>
<dbReference type="InterPro" id="IPR009964">
    <property type="entry name" value="DUF1491"/>
</dbReference>
<dbReference type="RefSeq" id="WP_183982105.1">
    <property type="nucleotide sequence ID" value="NZ_JACIEV010000001.1"/>
</dbReference>
<dbReference type="Pfam" id="PF07372">
    <property type="entry name" value="DUF1491"/>
    <property type="match status" value="1"/>
</dbReference>
<dbReference type="Gene3D" id="3.40.1530.20">
    <property type="entry name" value="Protein of unknown function (DUF1491)"/>
    <property type="match status" value="1"/>
</dbReference>
<organism evidence="1 2">
    <name type="scientific">Sphingomonas jinjuensis</name>
    <dbReference type="NCBI Taxonomy" id="535907"/>
    <lineage>
        <taxon>Bacteria</taxon>
        <taxon>Pseudomonadati</taxon>
        <taxon>Pseudomonadota</taxon>
        <taxon>Alphaproteobacteria</taxon>
        <taxon>Sphingomonadales</taxon>
        <taxon>Sphingomonadaceae</taxon>
        <taxon>Sphingomonas</taxon>
    </lineage>
</organism>
<evidence type="ECO:0000313" key="2">
    <source>
        <dbReference type="Proteomes" id="UP000529795"/>
    </source>
</evidence>
<dbReference type="EMBL" id="JACIEV010000001">
    <property type="protein sequence ID" value="MBB4152560.1"/>
    <property type="molecule type" value="Genomic_DNA"/>
</dbReference>
<name>A0A840F3Z1_9SPHN</name>
<comment type="caution">
    <text evidence="1">The sequence shown here is derived from an EMBL/GenBank/DDBJ whole genome shotgun (WGS) entry which is preliminary data.</text>
</comment>
<accession>A0A840F3Z1</accession>
<dbReference type="AlphaFoldDB" id="A0A840F3Z1"/>
<reference evidence="1 2" key="1">
    <citation type="submission" date="2020-08" db="EMBL/GenBank/DDBJ databases">
        <title>Genomic Encyclopedia of Type Strains, Phase IV (KMG-IV): sequencing the most valuable type-strain genomes for metagenomic binning, comparative biology and taxonomic classification.</title>
        <authorList>
            <person name="Goeker M."/>
        </authorList>
    </citation>
    <scope>NUCLEOTIDE SEQUENCE [LARGE SCALE GENOMIC DNA]</scope>
    <source>
        <strain evidence="1 2">YC6723</strain>
    </source>
</reference>
<keyword evidence="2" id="KW-1185">Reference proteome</keyword>